<accession>A0A1B6VGW6</accession>
<gene>
    <name evidence="7" type="ORF">A0123_03168</name>
</gene>
<sequence length="497" mass="52549">MTSAQTATSGTPRPVIRHADDVSAIVNAGPQGGGHANIIVALALGGVFLDAYDLTTLSYGIGDVQKHFGLSTSATGMVAAAMSAGTIVGSIAGGWLTDRIGRYAVFMADMICFVIAALVAGMAPTATILILARFAMGFGVGMDLPVAMAFLSEFSKLSGKGSKASRAAAWCPTWYAASSLCFFLVFALDAVVPATHPDWLWRASLAFGALPALLIILVRNRYMSESPIWIARNGDLEKAAEILRASHGIDPVLQIEAPPIRPQPHGIAPLFRQPLLKRGILVSIISIVSAYSYAAIAFGAPSLLAGMLHLDRKQVLITSIILNLVFAFTGGLIGVRLARYVSSRKVNIAGYILQAISIGTLAIVGTPHSTAGVIAVLAGFAGYLFGQGFGPGCQQMIYATLTYPTEIRGVGIGMNRLISGLGATMAMWALPSLYANFGTNLFWFILSAPLIGLTLHQVIRWDVFNYDPDGDDTLKSVLRPTPRQDTSLQHSALVNQG</sequence>
<dbReference type="InterPro" id="IPR020846">
    <property type="entry name" value="MFS_dom"/>
</dbReference>
<evidence type="ECO:0000259" key="6">
    <source>
        <dbReference type="PROSITE" id="PS50850"/>
    </source>
</evidence>
<dbReference type="AlphaFoldDB" id="A0A1B6VGW6"/>
<dbReference type="RefSeq" id="WP_064275547.1">
    <property type="nucleotide sequence ID" value="NZ_LUTU01000019.1"/>
</dbReference>
<dbReference type="InterPro" id="IPR005828">
    <property type="entry name" value="MFS_sugar_transport-like"/>
</dbReference>
<dbReference type="PANTHER" id="PTHR23508">
    <property type="entry name" value="CARBOXYLIC ACID TRANSPORTER PROTEIN HOMOLOG"/>
    <property type="match status" value="1"/>
</dbReference>
<proteinExistence type="predicted"/>
<evidence type="ECO:0000256" key="3">
    <source>
        <dbReference type="ARBA" id="ARBA00022989"/>
    </source>
</evidence>
<name>A0A1B6VGW6_9PROT</name>
<evidence type="ECO:0000256" key="1">
    <source>
        <dbReference type="ARBA" id="ARBA00004141"/>
    </source>
</evidence>
<evidence type="ECO:0000313" key="7">
    <source>
        <dbReference type="EMBL" id="OAJ66217.1"/>
    </source>
</evidence>
<dbReference type="PROSITE" id="PS50850">
    <property type="entry name" value="MFS"/>
    <property type="match status" value="1"/>
</dbReference>
<dbReference type="GO" id="GO:0005886">
    <property type="term" value="C:plasma membrane"/>
    <property type="evidence" value="ECO:0007669"/>
    <property type="project" value="TreeGrafter"/>
</dbReference>
<feature type="transmembrane region" description="Helical" evidence="5">
    <location>
        <begin position="441"/>
        <end position="459"/>
    </location>
</feature>
<feature type="domain" description="Major facilitator superfamily (MFS) profile" evidence="6">
    <location>
        <begin position="39"/>
        <end position="464"/>
    </location>
</feature>
<reference evidence="7 8" key="1">
    <citation type="submission" date="2016-03" db="EMBL/GenBank/DDBJ databases">
        <title>Draft genome sequence of Gluconobacter cerinus strain CECT 9110.</title>
        <authorList>
            <person name="Sainz F."/>
            <person name="Mas A."/>
            <person name="Torija M.J."/>
        </authorList>
    </citation>
    <scope>NUCLEOTIDE SEQUENCE [LARGE SCALE GENOMIC DNA]</scope>
    <source>
        <strain evidence="7 8">CECT 9110</strain>
    </source>
</reference>
<evidence type="ECO:0000256" key="2">
    <source>
        <dbReference type="ARBA" id="ARBA00022692"/>
    </source>
</evidence>
<dbReference type="PATRIC" id="fig|38307.3.peg.3311"/>
<dbReference type="SUPFAM" id="SSF103473">
    <property type="entry name" value="MFS general substrate transporter"/>
    <property type="match status" value="1"/>
</dbReference>
<feature type="transmembrane region" description="Helical" evidence="5">
    <location>
        <begin position="74"/>
        <end position="96"/>
    </location>
</feature>
<dbReference type="EMBL" id="LUTU01000019">
    <property type="protein sequence ID" value="OAJ66217.1"/>
    <property type="molecule type" value="Genomic_DNA"/>
</dbReference>
<dbReference type="Proteomes" id="UP000077786">
    <property type="component" value="Unassembled WGS sequence"/>
</dbReference>
<feature type="transmembrane region" description="Helical" evidence="5">
    <location>
        <begin position="370"/>
        <end position="386"/>
    </location>
</feature>
<organism evidence="7 8">
    <name type="scientific">Gluconobacter cerinus</name>
    <dbReference type="NCBI Taxonomy" id="38307"/>
    <lineage>
        <taxon>Bacteria</taxon>
        <taxon>Pseudomonadati</taxon>
        <taxon>Pseudomonadota</taxon>
        <taxon>Alphaproteobacteria</taxon>
        <taxon>Acetobacterales</taxon>
        <taxon>Acetobacteraceae</taxon>
        <taxon>Gluconobacter</taxon>
    </lineage>
</organism>
<dbReference type="GO" id="GO:0046943">
    <property type="term" value="F:carboxylic acid transmembrane transporter activity"/>
    <property type="evidence" value="ECO:0007669"/>
    <property type="project" value="TreeGrafter"/>
</dbReference>
<keyword evidence="7" id="KW-0813">Transport</keyword>
<dbReference type="CDD" id="cd17316">
    <property type="entry name" value="MFS_SV2_like"/>
    <property type="match status" value="1"/>
</dbReference>
<comment type="subcellular location">
    <subcellularLocation>
        <location evidence="1">Membrane</location>
        <topology evidence="1">Multi-pass membrane protein</topology>
    </subcellularLocation>
</comment>
<evidence type="ECO:0000256" key="4">
    <source>
        <dbReference type="ARBA" id="ARBA00023136"/>
    </source>
</evidence>
<feature type="transmembrane region" description="Helical" evidence="5">
    <location>
        <begin position="315"/>
        <end position="334"/>
    </location>
</feature>
<protein>
    <submittedName>
        <fullName evidence="7">Sugar transporter</fullName>
    </submittedName>
</protein>
<feature type="transmembrane region" description="Helical" evidence="5">
    <location>
        <begin position="199"/>
        <end position="218"/>
    </location>
</feature>
<feature type="transmembrane region" description="Helical" evidence="5">
    <location>
        <begin position="172"/>
        <end position="193"/>
    </location>
</feature>
<dbReference type="OrthoDB" id="5368493at2"/>
<keyword evidence="7" id="KW-0762">Sugar transport</keyword>
<dbReference type="Pfam" id="PF00083">
    <property type="entry name" value="Sugar_tr"/>
    <property type="match status" value="1"/>
</dbReference>
<keyword evidence="2 5" id="KW-0812">Transmembrane</keyword>
<feature type="transmembrane region" description="Helical" evidence="5">
    <location>
        <begin position="103"/>
        <end position="122"/>
    </location>
</feature>
<evidence type="ECO:0000313" key="8">
    <source>
        <dbReference type="Proteomes" id="UP000077786"/>
    </source>
</evidence>
<feature type="transmembrane region" description="Helical" evidence="5">
    <location>
        <begin position="280"/>
        <end position="303"/>
    </location>
</feature>
<dbReference type="InterPro" id="IPR036259">
    <property type="entry name" value="MFS_trans_sf"/>
</dbReference>
<evidence type="ECO:0000256" key="5">
    <source>
        <dbReference type="SAM" id="Phobius"/>
    </source>
</evidence>
<feature type="transmembrane region" description="Helical" evidence="5">
    <location>
        <begin position="346"/>
        <end position="364"/>
    </location>
</feature>
<comment type="caution">
    <text evidence="7">The sequence shown here is derived from an EMBL/GenBank/DDBJ whole genome shotgun (WGS) entry which is preliminary data.</text>
</comment>
<keyword evidence="4 5" id="KW-0472">Membrane</keyword>
<dbReference type="Gene3D" id="1.20.1250.20">
    <property type="entry name" value="MFS general substrate transporter like domains"/>
    <property type="match status" value="1"/>
</dbReference>
<keyword evidence="3 5" id="KW-1133">Transmembrane helix</keyword>
<dbReference type="PANTHER" id="PTHR23508:SF10">
    <property type="entry name" value="CARBOXYLIC ACID TRANSPORTER PROTEIN HOMOLOG"/>
    <property type="match status" value="1"/>
</dbReference>
<feature type="transmembrane region" description="Helical" evidence="5">
    <location>
        <begin position="128"/>
        <end position="151"/>
    </location>
</feature>